<dbReference type="InterPro" id="IPR011990">
    <property type="entry name" value="TPR-like_helical_dom_sf"/>
</dbReference>
<accession>A0A7J0FMA7</accession>
<protein>
    <submittedName>
        <fullName evidence="2">Tetratricopeptide repeat (TPR)-like superfamily protein</fullName>
    </submittedName>
</protein>
<dbReference type="Gene3D" id="1.25.40.10">
    <property type="entry name" value="Tetratricopeptide repeat domain"/>
    <property type="match status" value="2"/>
</dbReference>
<dbReference type="PANTHER" id="PTHR12979:SF5">
    <property type="entry name" value="CCR4-NOT TRANSCRIPTION COMPLEX SUBUNIT 10"/>
    <property type="match status" value="1"/>
</dbReference>
<evidence type="ECO:0000313" key="3">
    <source>
        <dbReference type="Proteomes" id="UP000585474"/>
    </source>
</evidence>
<comment type="caution">
    <text evidence="2">The sequence shown here is derived from an EMBL/GenBank/DDBJ whole genome shotgun (WGS) entry which is preliminary data.</text>
</comment>
<dbReference type="InterPro" id="IPR039740">
    <property type="entry name" value="CNOT10"/>
</dbReference>
<gene>
    <name evidence="2" type="ORF">Acr_13g0011130</name>
</gene>
<proteinExistence type="inferred from homology"/>
<dbReference type="EMBL" id="BJWL01000013">
    <property type="protein sequence ID" value="GFY99713.1"/>
    <property type="molecule type" value="Genomic_DNA"/>
</dbReference>
<keyword evidence="3" id="KW-1185">Reference proteome</keyword>
<dbReference type="GO" id="GO:0006402">
    <property type="term" value="P:mRNA catabolic process"/>
    <property type="evidence" value="ECO:0007669"/>
    <property type="project" value="TreeGrafter"/>
</dbReference>
<comment type="similarity">
    <text evidence="1">Belongs to the CNOT10 family.</text>
</comment>
<sequence>MSGQNLARPSGLQSAYDLSRTPADHSISTSDLRLKLQLYKVRFLLLTRNLKAAKREVKTAMSMNVARGKDSSMALLLKSELEYSRGNYRKAIKLLMASTNRTETGIASIYYNNLGCIYHRLGKYHTSTDKSLQIVYNCGVQYLACGKPILAARCFHKASLIFYNKPLLWLRIAECCLMALEKGLLKPSGAHSDRSEVKVHVIGKGKWRQLALEDGISGNRQVTFVEKDDCFLGDDKQPNLSMSLARQSLFNGLYLLNCSETKYLKSGLPHSSILEDNESREVGSLKNANSKSISGGDSKASNVMVDSDQIITNGDVKEQKGGNIPNPTLQSSILDYEDIRRRENQMIKQALLADLAYVELELGNPLKALSAARSVLELPECSRIYIYLGNVYSAESLCLLNRPKEAAHHLLTYLSGGSNVEFPFSEEDHEQLQVPKILDSEELNGGLLNPNNSSIEESQAVVFLKPEAARGTLYGNLAAFFAVQGDLEQAHRFVVQALSTLPNSPEATLTAIYLDLVAGKTQEALSKLKHCSRIRFVPGSLTLKGSS</sequence>
<dbReference type="GO" id="GO:0030014">
    <property type="term" value="C:CCR4-NOT complex"/>
    <property type="evidence" value="ECO:0007669"/>
    <property type="project" value="InterPro"/>
</dbReference>
<organism evidence="2 3">
    <name type="scientific">Actinidia rufa</name>
    <dbReference type="NCBI Taxonomy" id="165716"/>
    <lineage>
        <taxon>Eukaryota</taxon>
        <taxon>Viridiplantae</taxon>
        <taxon>Streptophyta</taxon>
        <taxon>Embryophyta</taxon>
        <taxon>Tracheophyta</taxon>
        <taxon>Spermatophyta</taxon>
        <taxon>Magnoliopsida</taxon>
        <taxon>eudicotyledons</taxon>
        <taxon>Gunneridae</taxon>
        <taxon>Pentapetalae</taxon>
        <taxon>asterids</taxon>
        <taxon>Ericales</taxon>
        <taxon>Actinidiaceae</taxon>
        <taxon>Actinidia</taxon>
    </lineage>
</organism>
<name>A0A7J0FMA7_9ERIC</name>
<dbReference type="OrthoDB" id="25157at2759"/>
<dbReference type="SUPFAM" id="SSF48452">
    <property type="entry name" value="TPR-like"/>
    <property type="match status" value="1"/>
</dbReference>
<evidence type="ECO:0000256" key="1">
    <source>
        <dbReference type="ARBA" id="ARBA00010080"/>
    </source>
</evidence>
<evidence type="ECO:0000313" key="2">
    <source>
        <dbReference type="EMBL" id="GFY99713.1"/>
    </source>
</evidence>
<dbReference type="PANTHER" id="PTHR12979">
    <property type="entry name" value="CCR4-NOT TRANSCRIPTION COMPLEX SUBUNIT 10"/>
    <property type="match status" value="1"/>
</dbReference>
<dbReference type="GO" id="GO:0017148">
    <property type="term" value="P:negative regulation of translation"/>
    <property type="evidence" value="ECO:0007669"/>
    <property type="project" value="TreeGrafter"/>
</dbReference>
<dbReference type="AlphaFoldDB" id="A0A7J0FMA7"/>
<reference evidence="2 3" key="1">
    <citation type="submission" date="2019-07" db="EMBL/GenBank/DDBJ databases">
        <title>De Novo Assembly of kiwifruit Actinidia rufa.</title>
        <authorList>
            <person name="Sugita-Konishi S."/>
            <person name="Sato K."/>
            <person name="Mori E."/>
            <person name="Abe Y."/>
            <person name="Kisaki G."/>
            <person name="Hamano K."/>
            <person name="Suezawa K."/>
            <person name="Otani M."/>
            <person name="Fukuda T."/>
            <person name="Manabe T."/>
            <person name="Gomi K."/>
            <person name="Tabuchi M."/>
            <person name="Akimitsu K."/>
            <person name="Kataoka I."/>
        </authorList>
    </citation>
    <scope>NUCLEOTIDE SEQUENCE [LARGE SCALE GENOMIC DNA]</scope>
    <source>
        <strain evidence="3">cv. Fuchu</strain>
    </source>
</reference>
<dbReference type="Proteomes" id="UP000585474">
    <property type="component" value="Unassembled WGS sequence"/>
</dbReference>